<dbReference type="RefSeq" id="WP_114620457.1">
    <property type="nucleotide sequence ID" value="NZ_PPTP01000003.1"/>
</dbReference>
<dbReference type="Gene3D" id="2.40.30.10">
    <property type="entry name" value="Translation factors"/>
    <property type="match status" value="1"/>
</dbReference>
<dbReference type="GO" id="GO:0008233">
    <property type="term" value="F:peptidase activity"/>
    <property type="evidence" value="ECO:0007669"/>
    <property type="project" value="UniProtKB-KW"/>
</dbReference>
<keyword evidence="5" id="KW-1185">Reference proteome</keyword>
<comment type="similarity">
    <text evidence="3">Belongs to the peptidase U32 family.</text>
</comment>
<dbReference type="InterPro" id="IPR011060">
    <property type="entry name" value="RibuloseP-bd_barrel"/>
</dbReference>
<keyword evidence="1" id="KW-0645">Protease</keyword>
<dbReference type="STRING" id="1034345.GCA_000236865_00453"/>
<evidence type="ECO:0000256" key="2">
    <source>
        <dbReference type="ARBA" id="ARBA00022801"/>
    </source>
</evidence>
<dbReference type="InterPro" id="IPR051454">
    <property type="entry name" value="RNA/ubiquinone_mod_enzymes"/>
</dbReference>
<evidence type="ECO:0000256" key="3">
    <source>
        <dbReference type="ARBA" id="ARBA00038374"/>
    </source>
</evidence>
<keyword evidence="2" id="KW-0378">Hydrolase</keyword>
<dbReference type="AlphaFoldDB" id="A0A369L916"/>
<evidence type="ECO:0000256" key="1">
    <source>
        <dbReference type="ARBA" id="ARBA00022670"/>
    </source>
</evidence>
<dbReference type="PANTHER" id="PTHR30217">
    <property type="entry name" value="PEPTIDASE U32 FAMILY"/>
    <property type="match status" value="1"/>
</dbReference>
<dbReference type="GO" id="GO:0006508">
    <property type="term" value="P:proteolysis"/>
    <property type="evidence" value="ECO:0007669"/>
    <property type="project" value="UniProtKB-KW"/>
</dbReference>
<organism evidence="4 5">
    <name type="scientific">Senegalimassilia anaerobia</name>
    <dbReference type="NCBI Taxonomy" id="1473216"/>
    <lineage>
        <taxon>Bacteria</taxon>
        <taxon>Bacillati</taxon>
        <taxon>Actinomycetota</taxon>
        <taxon>Coriobacteriia</taxon>
        <taxon>Coriobacteriales</taxon>
        <taxon>Coriobacteriaceae</taxon>
        <taxon>Senegalimassilia</taxon>
    </lineage>
</organism>
<dbReference type="SUPFAM" id="SSF51366">
    <property type="entry name" value="Ribulose-phoshate binding barrel"/>
    <property type="match status" value="1"/>
</dbReference>
<dbReference type="EMBL" id="PPTP01000003">
    <property type="protein sequence ID" value="RDB56151.1"/>
    <property type="molecule type" value="Genomic_DNA"/>
</dbReference>
<gene>
    <name evidence="4" type="ORF">C1880_04505</name>
</gene>
<name>A0A369L916_9ACTN</name>
<comment type="caution">
    <text evidence="4">The sequence shown here is derived from an EMBL/GenBank/DDBJ whole genome shotgun (WGS) entry which is preliminary data.</text>
</comment>
<dbReference type="InterPro" id="IPR001539">
    <property type="entry name" value="Peptidase_U32"/>
</dbReference>
<dbReference type="Proteomes" id="UP000253792">
    <property type="component" value="Unassembled WGS sequence"/>
</dbReference>
<dbReference type="PROSITE" id="PS01276">
    <property type="entry name" value="PEPTIDASE_U32"/>
    <property type="match status" value="1"/>
</dbReference>
<sequence length="424" mass="46106">MTDFSTTELLAPAGGRSQLEAAVRFGADAVYLAADRFGMRQRAENFTLDDIPSAVAFAHAAGVKVYVTVNTLMSQTDIAALPPYLEALDASGADALIVSDLGAFSLAKRYASHMELHVSTQASVMNAEAARAWHDLGASRVVVAREMSVEDIAELRAQAPRDLEIEAFVHGAMCMAFSGRCMLSAAMTGRSGNKGYCAQPCRWSYALVEEKRPGAYYPIEEDLRGTYVMNAHDLCMIEHLDELAQAGVGSFKIEGRNKRAFYVATVVHAYRAVMDGASPSTVMSDLHAISHRPYGTGFYFGQPSQRQERDGYDKDYLHAATVTACGPAGEGGWRIEATCHNRFREGDELEALSPRKAIETAKVKGLAWLVQPSEDRPNPSPEPVPVANRTMETYAFTSDIALQPGDLLRIRVDSAPQGAQEVRS</sequence>
<evidence type="ECO:0000313" key="4">
    <source>
        <dbReference type="EMBL" id="RDB56151.1"/>
    </source>
</evidence>
<accession>A0A369L916</accession>
<proteinExistence type="inferred from homology"/>
<dbReference type="OrthoDB" id="9807498at2"/>
<evidence type="ECO:0000313" key="5">
    <source>
        <dbReference type="Proteomes" id="UP000253792"/>
    </source>
</evidence>
<protein>
    <submittedName>
        <fullName evidence="4">Peptidase U32</fullName>
    </submittedName>
</protein>
<dbReference type="PANTHER" id="PTHR30217:SF6">
    <property type="entry name" value="TRNA HYDROXYLATION PROTEIN P"/>
    <property type="match status" value="1"/>
</dbReference>
<reference evidence="4 5" key="1">
    <citation type="journal article" date="2018" name="Elife">
        <title>Discovery and characterization of a prevalent human gut bacterial enzyme sufficient for the inactivation of a family of plant toxins.</title>
        <authorList>
            <person name="Koppel N."/>
            <person name="Bisanz J.E."/>
            <person name="Pandelia M.E."/>
            <person name="Turnbaugh P.J."/>
            <person name="Balskus E.P."/>
        </authorList>
    </citation>
    <scope>NUCLEOTIDE SEQUENCE [LARGE SCALE GENOMIC DNA]</scope>
    <source>
        <strain evidence="5">anaerobia AP69FAA</strain>
    </source>
</reference>
<dbReference type="Pfam" id="PF01136">
    <property type="entry name" value="Peptidase_U32"/>
    <property type="match status" value="1"/>
</dbReference>